<dbReference type="STRING" id="44252.DJ90_1031"/>
<accession>A0A090ZIG3</accession>
<dbReference type="AlphaFoldDB" id="A0A090ZIG3"/>
<organism evidence="1 2">
    <name type="scientific">Paenibacillus macerans</name>
    <name type="common">Bacillus macerans</name>
    <dbReference type="NCBI Taxonomy" id="44252"/>
    <lineage>
        <taxon>Bacteria</taxon>
        <taxon>Bacillati</taxon>
        <taxon>Bacillota</taxon>
        <taxon>Bacilli</taxon>
        <taxon>Bacillales</taxon>
        <taxon>Paenibacillaceae</taxon>
        <taxon>Paenibacillus</taxon>
    </lineage>
</organism>
<dbReference type="EMBL" id="JMQA01000018">
    <property type="protein sequence ID" value="KFN10427.1"/>
    <property type="molecule type" value="Genomic_DNA"/>
</dbReference>
<keyword evidence="2" id="KW-1185">Reference proteome</keyword>
<sequence>MRAYIQADKNGDFYNVNAFIANEDFTSFGWERDMKLVERRAFSWNLWHQPFKLCKISFG</sequence>
<dbReference type="HOGENOM" id="CLU_2956209_0_0_9"/>
<proteinExistence type="predicted"/>
<evidence type="ECO:0000313" key="2">
    <source>
        <dbReference type="Proteomes" id="UP000029278"/>
    </source>
</evidence>
<evidence type="ECO:0000313" key="1">
    <source>
        <dbReference type="EMBL" id="KFN10427.1"/>
    </source>
</evidence>
<gene>
    <name evidence="1" type="ORF">DJ90_1031</name>
</gene>
<comment type="caution">
    <text evidence="1">The sequence shown here is derived from an EMBL/GenBank/DDBJ whole genome shotgun (WGS) entry which is preliminary data.</text>
</comment>
<protein>
    <submittedName>
        <fullName evidence="1">Uncharacterized protein</fullName>
    </submittedName>
</protein>
<reference evidence="1 2" key="1">
    <citation type="submission" date="2014-04" db="EMBL/GenBank/DDBJ databases">
        <authorList>
            <person name="Bishop-Lilly K.A."/>
            <person name="Broomall S.M."/>
            <person name="Chain P.S."/>
            <person name="Chertkov O."/>
            <person name="Coyne S.R."/>
            <person name="Daligault H.E."/>
            <person name="Davenport K.W."/>
            <person name="Erkkila T."/>
            <person name="Frey K.G."/>
            <person name="Gibbons H.S."/>
            <person name="Gu W."/>
            <person name="Jaissle J."/>
            <person name="Johnson S.L."/>
            <person name="Koroleva G.I."/>
            <person name="Ladner J.T."/>
            <person name="Lo C.-C."/>
            <person name="Minogue T.D."/>
            <person name="Munk C."/>
            <person name="Palacios G.F."/>
            <person name="Redden C.L."/>
            <person name="Rosenzweig C.N."/>
            <person name="Scholz M.B."/>
            <person name="Teshima H."/>
            <person name="Xu Y."/>
        </authorList>
    </citation>
    <scope>NUCLEOTIDE SEQUENCE [LARGE SCALE GENOMIC DNA]</scope>
    <source>
        <strain evidence="1 2">8244</strain>
    </source>
</reference>
<dbReference type="Proteomes" id="UP000029278">
    <property type="component" value="Unassembled WGS sequence"/>
</dbReference>
<name>A0A090ZIG3_PAEMA</name>